<feature type="binding site" evidence="2">
    <location>
        <position position="87"/>
    </location>
    <ligand>
        <name>substrate</name>
    </ligand>
</feature>
<dbReference type="NCBIfam" id="TIGR00055">
    <property type="entry name" value="uppS"/>
    <property type="match status" value="1"/>
</dbReference>
<sequence length="267" mass="30653">MFNLFTKQAKEKIGEENKISFSKDGDIPRHIAIIMDGNGRWAQARHLPRIAGHKEGMNTVKKITTYASKLGVKVLTLYAFSTENWKRPSSEVEFLMKLPVDFFDVFVPELVKENVKVTVMGYKEYLPKHTQKAVENAIEQTKDNTGMVLNFALNYGSRAEILTAINKLLEEVKQGKDIEEVDEEMFSNYLMTASLPKKMQDPDLLIRTSGEERISNFLLWQIAYSELFFTDSYWPDFSLENLEEAIGSFQQRQRRFGGLKTKGDASK</sequence>
<feature type="active site" description="Proton acceptor" evidence="2">
    <location>
        <position position="84"/>
    </location>
</feature>
<comment type="similarity">
    <text evidence="2">Belongs to the UPP synthase family.</text>
</comment>
<feature type="binding site" evidence="2">
    <location>
        <position position="207"/>
    </location>
    <ligand>
        <name>substrate</name>
    </ligand>
</feature>
<comment type="subunit">
    <text evidence="2">Homodimer.</text>
</comment>
<dbReference type="Proteomes" id="UP000191200">
    <property type="component" value="Chromosome"/>
</dbReference>
<dbReference type="EMBL" id="CP017267">
    <property type="protein sequence ID" value="APB30987.1"/>
    <property type="molecule type" value="Genomic_DNA"/>
</dbReference>
<dbReference type="RefSeq" id="WP_071456567.1">
    <property type="nucleotide sequence ID" value="NZ_CP017267.1"/>
</dbReference>
<evidence type="ECO:0000313" key="3">
    <source>
        <dbReference type="EMBL" id="APB30987.1"/>
    </source>
</evidence>
<evidence type="ECO:0000256" key="1">
    <source>
        <dbReference type="ARBA" id="ARBA00022679"/>
    </source>
</evidence>
<proteinExistence type="inferred from homology"/>
<dbReference type="HAMAP" id="MF_01139">
    <property type="entry name" value="ISPT"/>
    <property type="match status" value="1"/>
</dbReference>
<keyword evidence="4" id="KW-1185">Reference proteome</keyword>
<organism evidence="3 4">
    <name type="scientific">Vagococcus teuberi</name>
    <dbReference type="NCBI Taxonomy" id="519472"/>
    <lineage>
        <taxon>Bacteria</taxon>
        <taxon>Bacillati</taxon>
        <taxon>Bacillota</taxon>
        <taxon>Bacilli</taxon>
        <taxon>Lactobacillales</taxon>
        <taxon>Enterococcaceae</taxon>
        <taxon>Vagococcus</taxon>
    </lineage>
</organism>
<comment type="cofactor">
    <cofactor evidence="2">
        <name>Mg(2+)</name>
        <dbReference type="ChEBI" id="CHEBI:18420"/>
    </cofactor>
    <text evidence="2">Binds 2 magnesium ions per subunit.</text>
</comment>
<feature type="binding site" evidence="2">
    <location>
        <begin position="37"/>
        <end position="40"/>
    </location>
    <ligand>
        <name>substrate</name>
    </ligand>
</feature>
<dbReference type="FunFam" id="3.40.1180.10:FF:000001">
    <property type="entry name" value="(2E,6E)-farnesyl-diphosphate-specific ditrans,polycis-undecaprenyl-diphosphate synthase"/>
    <property type="match status" value="1"/>
</dbReference>
<keyword evidence="2" id="KW-0460">Magnesium</keyword>
<feature type="binding site" evidence="2">
    <location>
        <position position="85"/>
    </location>
    <ligand>
        <name>substrate</name>
    </ligand>
</feature>
<dbReference type="SUPFAM" id="SSF64005">
    <property type="entry name" value="Undecaprenyl diphosphate synthase"/>
    <property type="match status" value="1"/>
</dbReference>
<dbReference type="GO" id="GO:0005829">
    <property type="term" value="C:cytosol"/>
    <property type="evidence" value="ECO:0007669"/>
    <property type="project" value="TreeGrafter"/>
</dbReference>
<feature type="binding site" evidence="2">
    <location>
        <position position="226"/>
    </location>
    <ligand>
        <name>Mg(2+)</name>
        <dbReference type="ChEBI" id="CHEBI:18420"/>
    </ligand>
</feature>
<dbReference type="PANTHER" id="PTHR10291:SF0">
    <property type="entry name" value="DEHYDRODOLICHYL DIPHOSPHATE SYNTHASE 2"/>
    <property type="match status" value="1"/>
</dbReference>
<dbReference type="InterPro" id="IPR001441">
    <property type="entry name" value="UPP_synth-like"/>
</dbReference>
<keyword evidence="1 2" id="KW-0808">Transferase</keyword>
<dbReference type="CDD" id="cd00475">
    <property type="entry name" value="Cis_IPPS"/>
    <property type="match status" value="1"/>
</dbReference>
<gene>
    <name evidence="3" type="ORF">BHY08_03540</name>
</gene>
<feature type="binding site" evidence="2">
    <location>
        <position position="36"/>
    </location>
    <ligand>
        <name>Mg(2+)</name>
        <dbReference type="ChEBI" id="CHEBI:18420"/>
    </ligand>
</feature>
<dbReference type="GO" id="GO:0030145">
    <property type="term" value="F:manganese ion binding"/>
    <property type="evidence" value="ECO:0007669"/>
    <property type="project" value="TreeGrafter"/>
</dbReference>
<dbReference type="KEGG" id="vte:BHY08_03540"/>
<dbReference type="GO" id="GO:0008834">
    <property type="term" value="F:ditrans,polycis-undecaprenyl-diphosphate synthase [(2E,6E)-farnesyl-diphosphate specific] activity"/>
    <property type="evidence" value="ECO:0007669"/>
    <property type="project" value="TreeGrafter"/>
</dbReference>
<feature type="binding site" evidence="2">
    <location>
        <begin position="213"/>
        <end position="215"/>
    </location>
    <ligand>
        <name>substrate</name>
    </ligand>
</feature>
<feature type="active site" evidence="2">
    <location>
        <position position="36"/>
    </location>
</feature>
<dbReference type="AlphaFoldDB" id="A0A1J0A4X9"/>
<dbReference type="EC" id="2.5.1.-" evidence="2"/>
<comment type="function">
    <text evidence="2">Catalyzes the condensation of isopentenyl diphosphate (IPP) with allylic pyrophosphates generating different type of terpenoids.</text>
</comment>
<feature type="binding site" evidence="2">
    <location>
        <begin position="81"/>
        <end position="83"/>
    </location>
    <ligand>
        <name>substrate</name>
    </ligand>
</feature>
<evidence type="ECO:0000256" key="2">
    <source>
        <dbReference type="HAMAP-Rule" id="MF_01139"/>
    </source>
</evidence>
<reference evidence="3 4" key="1">
    <citation type="submission" date="2016-09" db="EMBL/GenBank/DDBJ databases">
        <title>Vagococcus teuberi sp. nov., isolated from the Malian artisanal sour milk fene.</title>
        <authorList>
            <person name="Wullschleger S."/>
            <person name="Seifert C."/>
            <person name="Baumgartner S."/>
            <person name="Lacroix C."/>
            <person name="Bonfoh B."/>
            <person name="Stevens M.J."/>
            <person name="Meile L."/>
        </authorList>
    </citation>
    <scope>NUCLEOTIDE SEQUENCE [LARGE SCALE GENOMIC DNA]</scope>
    <source>
        <strain evidence="3 4">DSM 21459</strain>
    </source>
</reference>
<dbReference type="GO" id="GO:0000287">
    <property type="term" value="F:magnesium ion binding"/>
    <property type="evidence" value="ECO:0007669"/>
    <property type="project" value="UniProtKB-UniRule"/>
</dbReference>
<name>A0A1J0A4X9_9ENTE</name>
<dbReference type="NCBIfam" id="NF011405">
    <property type="entry name" value="PRK14830.1"/>
    <property type="match status" value="1"/>
</dbReference>
<protein>
    <recommendedName>
        <fullName evidence="2">Isoprenyl transferase</fullName>
        <ecNumber evidence="2">2.5.1.-</ecNumber>
    </recommendedName>
</protein>
<dbReference type="Gene3D" id="3.40.1180.10">
    <property type="entry name" value="Decaprenyl diphosphate synthase-like"/>
    <property type="match status" value="1"/>
</dbReference>
<feature type="binding site" evidence="2">
    <location>
        <position position="53"/>
    </location>
    <ligand>
        <name>substrate</name>
    </ligand>
</feature>
<evidence type="ECO:0000313" key="4">
    <source>
        <dbReference type="Proteomes" id="UP000191200"/>
    </source>
</evidence>
<dbReference type="PROSITE" id="PS01066">
    <property type="entry name" value="UPP_SYNTHASE"/>
    <property type="match status" value="1"/>
</dbReference>
<accession>A0A1J0A4X9</accession>
<keyword evidence="2" id="KW-0479">Metal-binding</keyword>
<dbReference type="Pfam" id="PF01255">
    <property type="entry name" value="Prenyltransf"/>
    <property type="match status" value="1"/>
</dbReference>
<dbReference type="OrthoDB" id="4191603at2"/>
<feature type="binding site" evidence="2">
    <location>
        <position position="49"/>
    </location>
    <ligand>
        <name>substrate</name>
    </ligand>
</feature>
<dbReference type="InterPro" id="IPR018520">
    <property type="entry name" value="UPP_synth-like_CS"/>
</dbReference>
<dbReference type="InterPro" id="IPR036424">
    <property type="entry name" value="UPP_synth-like_sf"/>
</dbReference>
<dbReference type="STRING" id="519472.BHY08_03540"/>
<dbReference type="GO" id="GO:0016094">
    <property type="term" value="P:polyprenol biosynthetic process"/>
    <property type="evidence" value="ECO:0007669"/>
    <property type="project" value="TreeGrafter"/>
</dbReference>
<feature type="binding site" evidence="2">
    <location>
        <position position="41"/>
    </location>
    <ligand>
        <name>substrate</name>
    </ligand>
</feature>
<dbReference type="PANTHER" id="PTHR10291">
    <property type="entry name" value="DEHYDRODOLICHYL DIPHOSPHATE SYNTHASE FAMILY MEMBER"/>
    <property type="match status" value="1"/>
</dbReference>